<gene>
    <name evidence="1" type="ORF">FC89_GL000095</name>
</gene>
<keyword evidence="2" id="KW-1185">Reference proteome</keyword>
<reference evidence="1 2" key="1">
    <citation type="journal article" date="2015" name="Genome Announc.">
        <title>Expanding the biotechnology potential of lactobacilli through comparative genomics of 213 strains and associated genera.</title>
        <authorList>
            <person name="Sun Z."/>
            <person name="Harris H.M."/>
            <person name="McCann A."/>
            <person name="Guo C."/>
            <person name="Argimon S."/>
            <person name="Zhang W."/>
            <person name="Yang X."/>
            <person name="Jeffery I.B."/>
            <person name="Cooney J.C."/>
            <person name="Kagawa T.F."/>
            <person name="Liu W."/>
            <person name="Song Y."/>
            <person name="Salvetti E."/>
            <person name="Wrobel A."/>
            <person name="Rasinkangas P."/>
            <person name="Parkhill J."/>
            <person name="Rea M.C."/>
            <person name="O'Sullivan O."/>
            <person name="Ritari J."/>
            <person name="Douillard F.P."/>
            <person name="Paul Ross R."/>
            <person name="Yang R."/>
            <person name="Briner A.E."/>
            <person name="Felis G.E."/>
            <person name="de Vos W.M."/>
            <person name="Barrangou R."/>
            <person name="Klaenhammer T.R."/>
            <person name="Caufield P.W."/>
            <person name="Cui Y."/>
            <person name="Zhang H."/>
            <person name="O'Toole P.W."/>
        </authorList>
    </citation>
    <scope>NUCLEOTIDE SEQUENCE [LARGE SCALE GENOMIC DNA]</scope>
    <source>
        <strain evidence="1 2">DSM 18630</strain>
    </source>
</reference>
<protein>
    <submittedName>
        <fullName evidence="1">Uncharacterized protein</fullName>
    </submittedName>
</protein>
<proteinExistence type="predicted"/>
<dbReference type="Proteomes" id="UP000051451">
    <property type="component" value="Unassembled WGS sequence"/>
</dbReference>
<evidence type="ECO:0000313" key="2">
    <source>
        <dbReference type="Proteomes" id="UP000051451"/>
    </source>
</evidence>
<dbReference type="PATRIC" id="fig|1423750.3.peg.96"/>
<accession>A0A0R1VPA9</accession>
<comment type="caution">
    <text evidence="1">The sequence shown here is derived from an EMBL/GenBank/DDBJ whole genome shotgun (WGS) entry which is preliminary data.</text>
</comment>
<sequence>MSEWSNYSEEQFKIIDVAGNKLELILLAAMKLVETFDLEKGFLFWRIIVSGVIF</sequence>
<dbReference type="AlphaFoldDB" id="A0A0R1VPA9"/>
<dbReference type="EMBL" id="AZGB01000005">
    <property type="protein sequence ID" value="KRM07656.1"/>
    <property type="molecule type" value="Genomic_DNA"/>
</dbReference>
<evidence type="ECO:0000313" key="1">
    <source>
        <dbReference type="EMBL" id="KRM07656.1"/>
    </source>
</evidence>
<name>A0A0R1VPA9_9LACO</name>
<organism evidence="1 2">
    <name type="scientific">Liquorilactobacillus ghanensis DSM 18630</name>
    <dbReference type="NCBI Taxonomy" id="1423750"/>
    <lineage>
        <taxon>Bacteria</taxon>
        <taxon>Bacillati</taxon>
        <taxon>Bacillota</taxon>
        <taxon>Bacilli</taxon>
        <taxon>Lactobacillales</taxon>
        <taxon>Lactobacillaceae</taxon>
        <taxon>Liquorilactobacillus</taxon>
    </lineage>
</organism>
<dbReference type="STRING" id="1423750.FC89_GL000095"/>